<reference evidence="3 4" key="1">
    <citation type="journal article" date="2015" name="Biotechnol. Bioeng.">
        <title>Genome sequence and phenotypic characterization of Caulobacter segnis.</title>
        <authorList>
            <person name="Patel S."/>
            <person name="Fletcher B."/>
            <person name="Scott D.C."/>
            <person name="Ely B."/>
        </authorList>
    </citation>
    <scope>NUCLEOTIDE SEQUENCE [LARGE SCALE GENOMIC DNA]</scope>
    <source>
        <strain evidence="3 4">TK0059</strain>
    </source>
</reference>
<evidence type="ECO:0000313" key="3">
    <source>
        <dbReference type="EMBL" id="AVQ04176.1"/>
    </source>
</evidence>
<dbReference type="Proteomes" id="UP000240527">
    <property type="component" value="Chromosome"/>
</dbReference>
<protein>
    <submittedName>
        <fullName evidence="3">Endonuclease</fullName>
    </submittedName>
</protein>
<accession>A0ABM6TLN7</accession>
<evidence type="ECO:0000256" key="1">
    <source>
        <dbReference type="SAM" id="SignalP"/>
    </source>
</evidence>
<dbReference type="Pfam" id="PF03372">
    <property type="entry name" value="Exo_endo_phos"/>
    <property type="match status" value="1"/>
</dbReference>
<dbReference type="EMBL" id="CP027850">
    <property type="protein sequence ID" value="AVQ04176.1"/>
    <property type="molecule type" value="Genomic_DNA"/>
</dbReference>
<proteinExistence type="predicted"/>
<evidence type="ECO:0000259" key="2">
    <source>
        <dbReference type="Pfam" id="PF03372"/>
    </source>
</evidence>
<keyword evidence="4" id="KW-1185">Reference proteome</keyword>
<dbReference type="PANTHER" id="PTHR16320:SF23">
    <property type="entry name" value="SPHINGOMYELINASE C 1"/>
    <property type="match status" value="1"/>
</dbReference>
<keyword evidence="3" id="KW-0378">Hydrolase</keyword>
<keyword evidence="3" id="KW-0255">Endonuclease</keyword>
<name>A0ABM6TLN7_9CAUL</name>
<feature type="chain" id="PRO_5047080444" evidence="1">
    <location>
        <begin position="23"/>
        <end position="324"/>
    </location>
</feature>
<dbReference type="Gene3D" id="3.60.10.10">
    <property type="entry name" value="Endonuclease/exonuclease/phosphatase"/>
    <property type="match status" value="1"/>
</dbReference>
<dbReference type="PANTHER" id="PTHR16320">
    <property type="entry name" value="SPHINGOMYELINASE FAMILY MEMBER"/>
    <property type="match status" value="1"/>
</dbReference>
<dbReference type="InterPro" id="IPR038772">
    <property type="entry name" value="Sph/SMPD2-like"/>
</dbReference>
<dbReference type="InterPro" id="IPR036691">
    <property type="entry name" value="Endo/exonu/phosph_ase_sf"/>
</dbReference>
<gene>
    <name evidence="3" type="ORF">B7G68_21405</name>
</gene>
<keyword evidence="1" id="KW-0732">Signal</keyword>
<sequence length="324" mass="35705">MIRRALAAAFLLASLTLAPARAETLPPVTFSVMTYNVEGLPWPVRTGRGKALKAIGRELAAMRAAGRQPDVVLIQEGFRSEIWDLIDESGYDYVARGPNKGQRDPNMLKGQKTDFRRVKYRRKGEGLGKWGSSGLWVLSDHPINWVKSHAYHYCAGLDCLANKGAMLVSLEVAGLPTPVEIADTHLNSKGASGVPRRRATQAHRLQADELKRFMQEDRTPGAPLIVGGDFNVMHSPERFNHVMADYPFEVVSRWCHHRPGACDTQISYDGDAPWLDTQDLIGFLDGEQVTVTPVAVEATFDGASEPVLSDHDGYKVTFKLAPKG</sequence>
<keyword evidence="3" id="KW-0540">Nuclease</keyword>
<dbReference type="SUPFAM" id="SSF56219">
    <property type="entry name" value="DNase I-like"/>
    <property type="match status" value="1"/>
</dbReference>
<feature type="domain" description="Endonuclease/exonuclease/phosphatase" evidence="2">
    <location>
        <begin position="33"/>
        <end position="245"/>
    </location>
</feature>
<evidence type="ECO:0000313" key="4">
    <source>
        <dbReference type="Proteomes" id="UP000240527"/>
    </source>
</evidence>
<organism evidence="3 4">
    <name type="scientific">Caulobacter segnis</name>
    <dbReference type="NCBI Taxonomy" id="88688"/>
    <lineage>
        <taxon>Bacteria</taxon>
        <taxon>Pseudomonadati</taxon>
        <taxon>Pseudomonadota</taxon>
        <taxon>Alphaproteobacteria</taxon>
        <taxon>Caulobacterales</taxon>
        <taxon>Caulobacteraceae</taxon>
        <taxon>Caulobacter</taxon>
    </lineage>
</organism>
<dbReference type="GO" id="GO:0004519">
    <property type="term" value="F:endonuclease activity"/>
    <property type="evidence" value="ECO:0007669"/>
    <property type="project" value="UniProtKB-KW"/>
</dbReference>
<dbReference type="InterPro" id="IPR005135">
    <property type="entry name" value="Endo/exonuclease/phosphatase"/>
</dbReference>
<feature type="signal peptide" evidence="1">
    <location>
        <begin position="1"/>
        <end position="22"/>
    </location>
</feature>